<sequence>MTGARIQLSEETLHMCETCLQLESTLEFFDAFIVTGCVERSEANCVNSAIPASRMLRGLTNQLCREFVPHREFASIYGSSQTRRRMCVLIPLLYPQPLPVCSHRRQTIAVLFMLTTRRNAGPLKT</sequence>
<reference evidence="1 2" key="1">
    <citation type="submission" date="2018-07" db="EMBL/GenBank/DDBJ databases">
        <title>The genomes of Aspergillus section Nigri reveals drivers in fungal speciation.</title>
        <authorList>
            <consortium name="DOE Joint Genome Institute"/>
            <person name="Vesth T.C."/>
            <person name="Nybo J."/>
            <person name="Theobald S."/>
            <person name="Brandl J."/>
            <person name="Frisvad J.C."/>
            <person name="Nielsen K.F."/>
            <person name="Lyhne E.K."/>
            <person name="Kogle M.E."/>
            <person name="Kuo A."/>
            <person name="Riley R."/>
            <person name="Clum A."/>
            <person name="Nolan M."/>
            <person name="Lipzen A."/>
            <person name="Salamov A."/>
            <person name="Henrissat B."/>
            <person name="Wiebenga A."/>
            <person name="De vries R.P."/>
            <person name="Grigoriev I.V."/>
            <person name="Mortensen U.H."/>
            <person name="Andersen M.R."/>
            <person name="Baker S.E."/>
        </authorList>
    </citation>
    <scope>NUCLEOTIDE SEQUENCE [LARGE SCALE GENOMIC DNA]</scope>
    <source>
        <strain evidence="1 2">CBS 139.54b</strain>
    </source>
</reference>
<dbReference type="EMBL" id="KZ852063">
    <property type="protein sequence ID" value="RDH30079.1"/>
    <property type="molecule type" value="Genomic_DNA"/>
</dbReference>
<accession>A0A3F3PT46</accession>
<keyword evidence="2" id="KW-1185">Reference proteome</keyword>
<proteinExistence type="predicted"/>
<dbReference type="AlphaFoldDB" id="A0A3F3PT46"/>
<dbReference type="Proteomes" id="UP000253729">
    <property type="component" value="Unassembled WGS sequence"/>
</dbReference>
<evidence type="ECO:0000313" key="1">
    <source>
        <dbReference type="EMBL" id="RDH30079.1"/>
    </source>
</evidence>
<gene>
    <name evidence="1" type="ORF">BDQ94DRAFT_78981</name>
</gene>
<dbReference type="RefSeq" id="XP_026623101.1">
    <property type="nucleotide sequence ID" value="XM_026776557.1"/>
</dbReference>
<name>A0A3F3PT46_9EURO</name>
<evidence type="ECO:0000313" key="2">
    <source>
        <dbReference type="Proteomes" id="UP000253729"/>
    </source>
</evidence>
<organism evidence="1 2">
    <name type="scientific">Aspergillus welwitschiae</name>
    <dbReference type="NCBI Taxonomy" id="1341132"/>
    <lineage>
        <taxon>Eukaryota</taxon>
        <taxon>Fungi</taxon>
        <taxon>Dikarya</taxon>
        <taxon>Ascomycota</taxon>
        <taxon>Pezizomycotina</taxon>
        <taxon>Eurotiomycetes</taxon>
        <taxon>Eurotiomycetidae</taxon>
        <taxon>Eurotiales</taxon>
        <taxon>Aspergillaceae</taxon>
        <taxon>Aspergillus</taxon>
        <taxon>Aspergillus subgen. Circumdati</taxon>
    </lineage>
</organism>
<protein>
    <submittedName>
        <fullName evidence="1">Uncharacterized protein</fullName>
    </submittedName>
</protein>
<dbReference type="GeneID" id="38144913"/>